<keyword evidence="2 3" id="KW-0040">ANK repeat</keyword>
<dbReference type="PANTHER" id="PTHR24126:SF14">
    <property type="entry name" value="ANK_REP_REGION DOMAIN-CONTAINING PROTEIN"/>
    <property type="match status" value="1"/>
</dbReference>
<feature type="repeat" description="ANK" evidence="3">
    <location>
        <begin position="94"/>
        <end position="126"/>
    </location>
</feature>
<feature type="repeat" description="ANK" evidence="3">
    <location>
        <begin position="60"/>
        <end position="92"/>
    </location>
</feature>
<name>A0A8H8U1F7_9HELO</name>
<feature type="repeat" description="ANK" evidence="3">
    <location>
        <begin position="237"/>
        <end position="269"/>
    </location>
</feature>
<gene>
    <name evidence="4" type="primary">ANKRD50_1</name>
    <name evidence="4" type="ORF">LHYA1_G003008</name>
</gene>
<proteinExistence type="predicted"/>
<evidence type="ECO:0000313" key="5">
    <source>
        <dbReference type="Proteomes" id="UP000431533"/>
    </source>
</evidence>
<organism evidence="4 5">
    <name type="scientific">Lachnellula hyalina</name>
    <dbReference type="NCBI Taxonomy" id="1316788"/>
    <lineage>
        <taxon>Eukaryota</taxon>
        <taxon>Fungi</taxon>
        <taxon>Dikarya</taxon>
        <taxon>Ascomycota</taxon>
        <taxon>Pezizomycotina</taxon>
        <taxon>Leotiomycetes</taxon>
        <taxon>Helotiales</taxon>
        <taxon>Lachnaceae</taxon>
        <taxon>Lachnellula</taxon>
    </lineage>
</organism>
<dbReference type="Gene3D" id="1.25.40.20">
    <property type="entry name" value="Ankyrin repeat-containing domain"/>
    <property type="match status" value="3"/>
</dbReference>
<feature type="repeat" description="ANK" evidence="3">
    <location>
        <begin position="127"/>
        <end position="159"/>
    </location>
</feature>
<dbReference type="PROSITE" id="PS50297">
    <property type="entry name" value="ANK_REP_REGION"/>
    <property type="match status" value="7"/>
</dbReference>
<keyword evidence="1" id="KW-0677">Repeat</keyword>
<dbReference type="InterPro" id="IPR002110">
    <property type="entry name" value="Ankyrin_rpt"/>
</dbReference>
<protein>
    <submittedName>
        <fullName evidence="4">Ankyrin repeat domain-containing protein</fullName>
    </submittedName>
</protein>
<feature type="repeat" description="ANK" evidence="3">
    <location>
        <begin position="160"/>
        <end position="193"/>
    </location>
</feature>
<evidence type="ECO:0000256" key="2">
    <source>
        <dbReference type="ARBA" id="ARBA00023043"/>
    </source>
</evidence>
<dbReference type="SMART" id="SM00248">
    <property type="entry name" value="ANK"/>
    <property type="match status" value="7"/>
</dbReference>
<dbReference type="InterPro" id="IPR036770">
    <property type="entry name" value="Ankyrin_rpt-contain_sf"/>
</dbReference>
<dbReference type="GeneID" id="41983206"/>
<dbReference type="Pfam" id="PF00023">
    <property type="entry name" value="Ank"/>
    <property type="match status" value="2"/>
</dbReference>
<dbReference type="EMBL" id="QGMH01000040">
    <property type="protein sequence ID" value="TVY27892.1"/>
    <property type="molecule type" value="Genomic_DNA"/>
</dbReference>
<dbReference type="PRINTS" id="PR01415">
    <property type="entry name" value="ANKYRIN"/>
</dbReference>
<evidence type="ECO:0000313" key="4">
    <source>
        <dbReference type="EMBL" id="TVY27892.1"/>
    </source>
</evidence>
<dbReference type="OrthoDB" id="341259at2759"/>
<sequence length="432" mass="48078">MPIGDVEGLKKLLLLPDADVNEKDDEHGETAVSWAAEYGYDETFDLLLQHSADIRIRDNYDGTPLSWAARNGHTVIVKRLLEKGANAPEPKDQTNRTPLSLAAQEGHCDIMKLLFDYHSEIDSMDSSRQTPLFFAAKNGHKNAVKLLIDKTANANLMDANGQTPLFVAAEAGQRSILSFLLTSQDLDPDTKNEQGRTPLSLAAGNGHESVAEFLLSDDPRTKVSAGRAVFVDSRDNTGRSSLLWAAGNGRLSVVHLLVYKGANYNAKTDDGSKILDFVDEAIDTAQQKIEEEGEDKISALLEIKLFFNELHPKLQKELQKETDYADRGYSAIIMHCLKDKMRIKPLERYHITTMLEGGPIRKAKSSKGSSCIWFHLPANNTLMAKLYEGNNNSEEDNVILESDNWTLLQHHAPEGMPHARYMNPTCKILPLR</sequence>
<dbReference type="SUPFAM" id="SSF48403">
    <property type="entry name" value="Ankyrin repeat"/>
    <property type="match status" value="1"/>
</dbReference>
<dbReference type="AlphaFoldDB" id="A0A8H8U1F7"/>
<dbReference type="PANTHER" id="PTHR24126">
    <property type="entry name" value="ANKYRIN REPEAT, PH AND SEC7 DOMAIN CONTAINING PROTEIN SECG-RELATED"/>
    <property type="match status" value="1"/>
</dbReference>
<evidence type="ECO:0000256" key="1">
    <source>
        <dbReference type="ARBA" id="ARBA00022737"/>
    </source>
</evidence>
<dbReference type="RefSeq" id="XP_031006680.1">
    <property type="nucleotide sequence ID" value="XM_031147982.1"/>
</dbReference>
<accession>A0A8H8U1F7</accession>
<evidence type="ECO:0000256" key="3">
    <source>
        <dbReference type="PROSITE-ProRule" id="PRU00023"/>
    </source>
</evidence>
<dbReference type="PROSITE" id="PS50088">
    <property type="entry name" value="ANK_REPEAT"/>
    <property type="match status" value="7"/>
</dbReference>
<feature type="repeat" description="ANK" evidence="3">
    <location>
        <begin position="27"/>
        <end position="59"/>
    </location>
</feature>
<comment type="caution">
    <text evidence="4">The sequence shown here is derived from an EMBL/GenBank/DDBJ whole genome shotgun (WGS) entry which is preliminary data.</text>
</comment>
<dbReference type="Proteomes" id="UP000431533">
    <property type="component" value="Unassembled WGS sequence"/>
</dbReference>
<reference evidence="4 5" key="1">
    <citation type="submission" date="2018-05" db="EMBL/GenBank/DDBJ databases">
        <title>Genome sequencing and assembly of the regulated plant pathogen Lachnellula willkommii and related sister species for the development of diagnostic species identification markers.</title>
        <authorList>
            <person name="Giroux E."/>
            <person name="Bilodeau G."/>
        </authorList>
    </citation>
    <scope>NUCLEOTIDE SEQUENCE [LARGE SCALE GENOMIC DNA]</scope>
    <source>
        <strain evidence="4 5">CBS 185.66</strain>
    </source>
</reference>
<keyword evidence="5" id="KW-1185">Reference proteome</keyword>
<feature type="repeat" description="ANK" evidence="3">
    <location>
        <begin position="194"/>
        <end position="216"/>
    </location>
</feature>
<dbReference type="Pfam" id="PF12796">
    <property type="entry name" value="Ank_2"/>
    <property type="match status" value="2"/>
</dbReference>